<dbReference type="GO" id="GO:0009279">
    <property type="term" value="C:cell outer membrane"/>
    <property type="evidence" value="ECO:0007669"/>
    <property type="project" value="UniProtKB-SubCell"/>
</dbReference>
<evidence type="ECO:0000259" key="7">
    <source>
        <dbReference type="Pfam" id="PF07980"/>
    </source>
</evidence>
<comment type="similarity">
    <text evidence="2">Belongs to the SusD family.</text>
</comment>
<dbReference type="Proteomes" id="UP000279089">
    <property type="component" value="Unassembled WGS sequence"/>
</dbReference>
<reference evidence="10" key="1">
    <citation type="submission" date="2018-11" db="EMBL/GenBank/DDBJ databases">
        <title>Chitinophaga lutea sp.nov., isolate from arsenic contaminated soil.</title>
        <authorList>
            <person name="Zong Y."/>
        </authorList>
    </citation>
    <scope>NUCLEOTIDE SEQUENCE [LARGE SCALE GENOMIC DNA]</scope>
    <source>
        <strain evidence="10">YLT18</strain>
    </source>
</reference>
<feature type="compositionally biased region" description="Polar residues" evidence="6">
    <location>
        <begin position="81"/>
        <end position="95"/>
    </location>
</feature>
<keyword evidence="5" id="KW-0998">Cell outer membrane</keyword>
<evidence type="ECO:0000256" key="6">
    <source>
        <dbReference type="SAM" id="MobiDB-lite"/>
    </source>
</evidence>
<organism evidence="9 10">
    <name type="scientific">Chitinophaga barathri</name>
    <dbReference type="NCBI Taxonomy" id="1647451"/>
    <lineage>
        <taxon>Bacteria</taxon>
        <taxon>Pseudomonadati</taxon>
        <taxon>Bacteroidota</taxon>
        <taxon>Chitinophagia</taxon>
        <taxon>Chitinophagales</taxon>
        <taxon>Chitinophagaceae</taxon>
        <taxon>Chitinophaga</taxon>
    </lineage>
</organism>
<evidence type="ECO:0000313" key="9">
    <source>
        <dbReference type="EMBL" id="RPD39895.1"/>
    </source>
</evidence>
<keyword evidence="10" id="KW-1185">Reference proteome</keyword>
<proteinExistence type="inferred from homology"/>
<evidence type="ECO:0000259" key="8">
    <source>
        <dbReference type="Pfam" id="PF14322"/>
    </source>
</evidence>
<evidence type="ECO:0000313" key="10">
    <source>
        <dbReference type="Proteomes" id="UP000279089"/>
    </source>
</evidence>
<evidence type="ECO:0000256" key="4">
    <source>
        <dbReference type="ARBA" id="ARBA00023136"/>
    </source>
</evidence>
<dbReference type="InterPro" id="IPR012944">
    <property type="entry name" value="SusD_RagB_dom"/>
</dbReference>
<dbReference type="Gene3D" id="1.25.40.390">
    <property type="match status" value="1"/>
</dbReference>
<feature type="domain" description="RagB/SusD" evidence="7">
    <location>
        <begin position="401"/>
        <end position="627"/>
    </location>
</feature>
<feature type="domain" description="SusD-like N-terminal" evidence="8">
    <location>
        <begin position="116"/>
        <end position="242"/>
    </location>
</feature>
<dbReference type="Pfam" id="PF07980">
    <property type="entry name" value="SusD_RagB"/>
    <property type="match status" value="1"/>
</dbReference>
<dbReference type="EMBL" id="RMBX01000009">
    <property type="protein sequence ID" value="RPD39895.1"/>
    <property type="molecule type" value="Genomic_DNA"/>
</dbReference>
<evidence type="ECO:0000256" key="5">
    <source>
        <dbReference type="ARBA" id="ARBA00023237"/>
    </source>
</evidence>
<sequence length="628" mass="71376">MKRQRIYIQILAIAAGWCVLATSCVKNLLDQEPTTELPESEFWKTEKDAKVAVMGAYADVRPLFDREYYFDGLTEFQRTRGTSSTVNDDLNSGSLQKGGAYPTGNWSPASPAGGGDRYDRMFRYLYGGVNRTNYVIENVKILMPKVPTAAIPELERIMGEARLLRGLVYFRLITMWGDVPYFTQIINPSNQYEVAQLARTPIATIKDSIYADLTYAFEKLPQISSEQGRFTKAAALALRGKLMLYWASWNQYGWPELETFKPTPAEATDAYTKAAADLRTVSLGMGLNLWRNGDPGEIDTLGKAEKLPNYYYLFTPVANENNPEFVLVFTHGGINTNQGEELMRDVAGRSHEGSQCWMTPRYEIADRYQLITTGDFAPPLIPLKPTVADARTRPNSALNPLSYANRDYRMKSSIMWDYELSVGFNSLKSTGFIPFIYNTWNSPNIVVNGIRYDNVYNTDGCNTGFVFRKFLRNTAGLGRSEGNYSYPFIRLADVYLMYAEASNALAGPNAEAIELVNKIRRRAALPPLAGDKTASKEVFFNAIEQERIVELFAEGHRFWDLRRWRALERVWGPANGPGRDFRDTHGEITTRGVFQNQQERAYQRVYIFRIPLSERERNPKLTQNTPWL</sequence>
<comment type="caution">
    <text evidence="9">The sequence shown here is derived from an EMBL/GenBank/DDBJ whole genome shotgun (WGS) entry which is preliminary data.</text>
</comment>
<accession>A0A3N4M9A8</accession>
<evidence type="ECO:0000256" key="3">
    <source>
        <dbReference type="ARBA" id="ARBA00022729"/>
    </source>
</evidence>
<comment type="subcellular location">
    <subcellularLocation>
        <location evidence="1">Cell outer membrane</location>
    </subcellularLocation>
</comment>
<dbReference type="PROSITE" id="PS51257">
    <property type="entry name" value="PROKAR_LIPOPROTEIN"/>
    <property type="match status" value="1"/>
</dbReference>
<dbReference type="OrthoDB" id="1032172at2"/>
<keyword evidence="3" id="KW-0732">Signal</keyword>
<protein>
    <submittedName>
        <fullName evidence="9">RagB/SusD family nutrient uptake outer membrane protein</fullName>
    </submittedName>
</protein>
<name>A0A3N4M9A8_9BACT</name>
<dbReference type="Pfam" id="PF14322">
    <property type="entry name" value="SusD-like_3"/>
    <property type="match status" value="1"/>
</dbReference>
<dbReference type="AlphaFoldDB" id="A0A3N4M9A8"/>
<keyword evidence="4" id="KW-0472">Membrane</keyword>
<dbReference type="InterPro" id="IPR011990">
    <property type="entry name" value="TPR-like_helical_dom_sf"/>
</dbReference>
<dbReference type="RefSeq" id="WP_120517817.1">
    <property type="nucleotide sequence ID" value="NZ_QXZY01000010.1"/>
</dbReference>
<dbReference type="InterPro" id="IPR033985">
    <property type="entry name" value="SusD-like_N"/>
</dbReference>
<evidence type="ECO:0000256" key="1">
    <source>
        <dbReference type="ARBA" id="ARBA00004442"/>
    </source>
</evidence>
<evidence type="ECO:0000256" key="2">
    <source>
        <dbReference type="ARBA" id="ARBA00006275"/>
    </source>
</evidence>
<dbReference type="SUPFAM" id="SSF48452">
    <property type="entry name" value="TPR-like"/>
    <property type="match status" value="1"/>
</dbReference>
<gene>
    <name evidence="9" type="ORF">EG028_17360</name>
</gene>
<feature type="region of interest" description="Disordered" evidence="6">
    <location>
        <begin position="81"/>
        <end position="112"/>
    </location>
</feature>